<dbReference type="WBParaSite" id="PSAMB.scaffold19004size858.g37756.t1">
    <property type="protein sequence ID" value="PSAMB.scaffold19004size858.g37756.t1"/>
    <property type="gene ID" value="PSAMB.scaffold19004size858.g37756"/>
</dbReference>
<proteinExistence type="predicted"/>
<accession>A0A914VF28</accession>
<dbReference type="Proteomes" id="UP000887566">
    <property type="component" value="Unplaced"/>
</dbReference>
<dbReference type="AlphaFoldDB" id="A0A914VF28"/>
<evidence type="ECO:0000313" key="1">
    <source>
        <dbReference type="Proteomes" id="UP000887566"/>
    </source>
</evidence>
<evidence type="ECO:0000313" key="2">
    <source>
        <dbReference type="WBParaSite" id="PSAMB.scaffold19004size858.g37756.t1"/>
    </source>
</evidence>
<protein>
    <submittedName>
        <fullName evidence="2">Uncharacterized protein</fullName>
    </submittedName>
</protein>
<sequence>MLQPFVFDMPDDLVNAQVACQDLPEVDLYEWLDR</sequence>
<organism evidence="1 2">
    <name type="scientific">Plectus sambesii</name>
    <dbReference type="NCBI Taxonomy" id="2011161"/>
    <lineage>
        <taxon>Eukaryota</taxon>
        <taxon>Metazoa</taxon>
        <taxon>Ecdysozoa</taxon>
        <taxon>Nematoda</taxon>
        <taxon>Chromadorea</taxon>
        <taxon>Plectida</taxon>
        <taxon>Plectina</taxon>
        <taxon>Plectoidea</taxon>
        <taxon>Plectidae</taxon>
        <taxon>Plectus</taxon>
    </lineage>
</organism>
<name>A0A914VF28_9BILA</name>
<keyword evidence="1" id="KW-1185">Reference proteome</keyword>
<reference evidence="2" key="1">
    <citation type="submission" date="2022-11" db="UniProtKB">
        <authorList>
            <consortium name="WormBaseParasite"/>
        </authorList>
    </citation>
    <scope>IDENTIFICATION</scope>
</reference>